<comment type="caution">
    <text evidence="1">The sequence shown here is derived from an EMBL/GenBank/DDBJ whole genome shotgun (WGS) entry which is preliminary data.</text>
</comment>
<sequence>MHTNFPFLKPKLPASSSCPNSSSPLFHSPVSSTMATQIQDGHSASISENLELEENDFVEDYDEEIGTSSSSCGCFRRLCFGWCPDNNVTRTHLVLQQHGERRENWVANKPRQVRQFSEVLGGPKWKNFIRFFSLRAGINKKMGNQYRYDLQSYTLNFDDGINKEEDCAYPDVMARYTAPLG</sequence>
<evidence type="ECO:0000313" key="1">
    <source>
        <dbReference type="EMBL" id="KAG6649667.1"/>
    </source>
</evidence>
<keyword evidence="2" id="KW-1185">Reference proteome</keyword>
<dbReference type="EMBL" id="CM031815">
    <property type="protein sequence ID" value="KAG6649667.1"/>
    <property type="molecule type" value="Genomic_DNA"/>
</dbReference>
<dbReference type="Proteomes" id="UP000811609">
    <property type="component" value="Chromosome 7"/>
</dbReference>
<organism evidence="1 2">
    <name type="scientific">Carya illinoinensis</name>
    <name type="common">Pecan</name>
    <dbReference type="NCBI Taxonomy" id="32201"/>
    <lineage>
        <taxon>Eukaryota</taxon>
        <taxon>Viridiplantae</taxon>
        <taxon>Streptophyta</taxon>
        <taxon>Embryophyta</taxon>
        <taxon>Tracheophyta</taxon>
        <taxon>Spermatophyta</taxon>
        <taxon>Magnoliopsida</taxon>
        <taxon>eudicotyledons</taxon>
        <taxon>Gunneridae</taxon>
        <taxon>Pentapetalae</taxon>
        <taxon>rosids</taxon>
        <taxon>fabids</taxon>
        <taxon>Fagales</taxon>
        <taxon>Juglandaceae</taxon>
        <taxon>Carya</taxon>
    </lineage>
</organism>
<gene>
    <name evidence="1" type="ORF">CIPAW_07G227000</name>
</gene>
<reference evidence="1" key="1">
    <citation type="submission" date="2020-12" db="EMBL/GenBank/DDBJ databases">
        <title>WGS assembly of Carya illinoinensis cv. Pawnee.</title>
        <authorList>
            <person name="Platts A."/>
            <person name="Shu S."/>
            <person name="Wright S."/>
            <person name="Barry K."/>
            <person name="Edger P."/>
            <person name="Pires J.C."/>
            <person name="Schmutz J."/>
        </authorList>
    </citation>
    <scope>NUCLEOTIDE SEQUENCE</scope>
    <source>
        <tissue evidence="1">Leaf</tissue>
    </source>
</reference>
<dbReference type="AlphaFoldDB" id="A0A8T1Q5J4"/>
<accession>A0A8T1Q5J4</accession>
<dbReference type="PANTHER" id="PTHR47076:SF1">
    <property type="entry name" value="NHL DOMAIN PROTEIN"/>
    <property type="match status" value="1"/>
</dbReference>
<name>A0A8T1Q5J4_CARIL</name>
<protein>
    <submittedName>
        <fullName evidence="1">Uncharacterized protein</fullName>
    </submittedName>
</protein>
<evidence type="ECO:0000313" key="2">
    <source>
        <dbReference type="Proteomes" id="UP000811609"/>
    </source>
</evidence>
<proteinExistence type="predicted"/>
<dbReference type="PANTHER" id="PTHR47076">
    <property type="entry name" value="NHL DOMAIN PROTEIN"/>
    <property type="match status" value="1"/>
</dbReference>